<dbReference type="EMBL" id="PREZ01000004">
    <property type="protein sequence ID" value="PPA70065.1"/>
    <property type="molecule type" value="Genomic_DNA"/>
</dbReference>
<keyword evidence="1" id="KW-0175">Coiled coil</keyword>
<dbReference type="Proteomes" id="UP000239047">
    <property type="component" value="Unassembled WGS sequence"/>
</dbReference>
<name>A0A2S5GAW6_9BACL</name>
<dbReference type="AlphaFoldDB" id="A0A2S5GAW6"/>
<sequence>MAKTDLTLELERNIFSATNKQGVFGCFEVTIGWFGSERVDFLTYDTKGIWRCYEIKVSVSDFRSKAKNTFCGHYNYYVMPQELFEKVESEIPKHIGVYINGFCKKRAKKQELIIDEEVLKNSLIRSLARESQKIYKADNPRIIDAMNRRINHAEKTMQEYRRQYRELQHEVREKFGARWWA</sequence>
<evidence type="ECO:0000313" key="3">
    <source>
        <dbReference type="Proteomes" id="UP000239047"/>
    </source>
</evidence>
<dbReference type="OrthoDB" id="2190431at2"/>
<feature type="coiled-coil region" evidence="1">
    <location>
        <begin position="143"/>
        <end position="177"/>
    </location>
</feature>
<accession>A0A2S5GAW6</accession>
<gene>
    <name evidence="2" type="ORF">C4B60_10760</name>
</gene>
<reference evidence="2 3" key="1">
    <citation type="submission" date="2018-02" db="EMBL/GenBank/DDBJ databases">
        <title>Jeotgalibacillus proteolyticum sp. nov. a protease producing bacterium isolated from ocean sediments of Laizhou Bay.</title>
        <authorList>
            <person name="Li Y."/>
        </authorList>
    </citation>
    <scope>NUCLEOTIDE SEQUENCE [LARGE SCALE GENOMIC DNA]</scope>
    <source>
        <strain evidence="2 3">22-7</strain>
    </source>
</reference>
<dbReference type="RefSeq" id="WP_104058015.1">
    <property type="nucleotide sequence ID" value="NZ_PREZ01000004.1"/>
</dbReference>
<protein>
    <submittedName>
        <fullName evidence="2">Uncharacterized protein</fullName>
    </submittedName>
</protein>
<evidence type="ECO:0000313" key="2">
    <source>
        <dbReference type="EMBL" id="PPA70065.1"/>
    </source>
</evidence>
<keyword evidence="3" id="KW-1185">Reference proteome</keyword>
<proteinExistence type="predicted"/>
<comment type="caution">
    <text evidence="2">The sequence shown here is derived from an EMBL/GenBank/DDBJ whole genome shotgun (WGS) entry which is preliminary data.</text>
</comment>
<evidence type="ECO:0000256" key="1">
    <source>
        <dbReference type="SAM" id="Coils"/>
    </source>
</evidence>
<organism evidence="2 3">
    <name type="scientific">Jeotgalibacillus proteolyticus</name>
    <dbReference type="NCBI Taxonomy" id="2082395"/>
    <lineage>
        <taxon>Bacteria</taxon>
        <taxon>Bacillati</taxon>
        <taxon>Bacillota</taxon>
        <taxon>Bacilli</taxon>
        <taxon>Bacillales</taxon>
        <taxon>Caryophanaceae</taxon>
        <taxon>Jeotgalibacillus</taxon>
    </lineage>
</organism>